<accession>A0A0C3B240</accession>
<evidence type="ECO:0000256" key="12">
    <source>
        <dbReference type="ARBA" id="ARBA00023242"/>
    </source>
</evidence>
<feature type="transmembrane region" description="Helical" evidence="14">
    <location>
        <begin position="176"/>
        <end position="198"/>
    </location>
</feature>
<dbReference type="GO" id="GO:0030674">
    <property type="term" value="F:protein-macromolecule adaptor activity"/>
    <property type="evidence" value="ECO:0007669"/>
    <property type="project" value="TreeGrafter"/>
</dbReference>
<name>A0A0C3B240_PILCF</name>
<evidence type="ECO:0000256" key="9">
    <source>
        <dbReference type="ARBA" id="ARBA00023010"/>
    </source>
</evidence>
<keyword evidence="12" id="KW-0539">Nucleus</keyword>
<evidence type="ECO:0000256" key="10">
    <source>
        <dbReference type="ARBA" id="ARBA00023132"/>
    </source>
</evidence>
<evidence type="ECO:0000256" key="4">
    <source>
        <dbReference type="ARBA" id="ARBA00022448"/>
    </source>
</evidence>
<evidence type="ECO:0000256" key="13">
    <source>
        <dbReference type="SAM" id="MobiDB-lite"/>
    </source>
</evidence>
<dbReference type="Proteomes" id="UP000054166">
    <property type="component" value="Unassembled WGS sequence"/>
</dbReference>
<dbReference type="OrthoDB" id="67850at2759"/>
<keyword evidence="16" id="KW-1185">Reference proteome</keyword>
<evidence type="ECO:0000256" key="1">
    <source>
        <dbReference type="ARBA" id="ARBA00004232"/>
    </source>
</evidence>
<keyword evidence="9" id="KW-0811">Translocation</keyword>
<dbReference type="GO" id="GO:0051028">
    <property type="term" value="P:mRNA transport"/>
    <property type="evidence" value="ECO:0007669"/>
    <property type="project" value="UniProtKB-KW"/>
</dbReference>
<feature type="region of interest" description="Disordered" evidence="13">
    <location>
        <begin position="1"/>
        <end position="26"/>
    </location>
</feature>
<feature type="region of interest" description="Disordered" evidence="13">
    <location>
        <begin position="421"/>
        <end position="447"/>
    </location>
</feature>
<keyword evidence="4" id="KW-0813">Transport</keyword>
<comment type="similarity">
    <text evidence="3">Belongs to the NDC1 family.</text>
</comment>
<keyword evidence="8 14" id="KW-1133">Transmembrane helix</keyword>
<dbReference type="PANTHER" id="PTHR13269">
    <property type="entry name" value="NUCLEOPORIN NDC1"/>
    <property type="match status" value="1"/>
</dbReference>
<dbReference type="GO" id="GO:0031965">
    <property type="term" value="C:nuclear membrane"/>
    <property type="evidence" value="ECO:0007669"/>
    <property type="project" value="UniProtKB-SubCell"/>
</dbReference>
<keyword evidence="6" id="KW-0509">mRNA transport</keyword>
<keyword evidence="5 14" id="KW-0812">Transmembrane</keyword>
<keyword evidence="11 14" id="KW-0472">Membrane</keyword>
<dbReference type="Pfam" id="PF09531">
    <property type="entry name" value="Ndc1_Nup"/>
    <property type="match status" value="1"/>
</dbReference>
<evidence type="ECO:0000256" key="3">
    <source>
        <dbReference type="ARBA" id="ARBA00005760"/>
    </source>
</evidence>
<evidence type="ECO:0000313" key="15">
    <source>
        <dbReference type="EMBL" id="KIM80278.1"/>
    </source>
</evidence>
<evidence type="ECO:0000256" key="14">
    <source>
        <dbReference type="SAM" id="Phobius"/>
    </source>
</evidence>
<sequence>MSSPRTRAITSSLIASRSSPSIPPSSTTYQPLVKTVLRHRLIYSIFPYSAVLSWLLSVLWTTWDRDGGGLRLGRFFKNSVNPEVWVWGAVGWVVGVLPVLVMRKVYLTTTPTTAPSPSKTLQNALQKPNTLRALLVYQTSAILVTFLHVLMLYASTAELERDPKLTVFVRSRKHPYYLNGRFVFLLLAQMVLAGAFWVRNIMLDRFAFRSVLSPTSKTPNQNSLTPSSLLLTILTPTLLTTLSYPLTLIVFFLSRSLLLPILIRLPLFSTLLRPVAAHFVFGPRGMGGGAWTVWLLVRHLGLVIRAWFLGVGMALGWEWAEGVFDSFVRMPITISNRTPDPALALISGIIPSPPTSPPDYYTHFAYTELHALATDSSPAASARRTALFGDQKYVPSLWSSLVREGLVLLGKDYQVFLGRGKGPAPAPAPAPAPKVATPTPATAPHTPLIKKPILRSSQSQPSSLSSGFSPLTAVLDSFASDSKLSHAVEVTADAGAERIPELFRSVEGFVGVGVKAIEGKDAGKGKEVVVGGGKGAWPNGLGLWGLGFGIVEKAKGKGKEVMNGFLPAMPVLVVLTGHGIVGDAAGWTKEWWKAERLGKVVEGCLPRRELDVLIIEVLTHLTCASLTEDRYGVVQRDIPRILEALLSFLTAVEAYQAEIGGKYKVPSADELAGMSGAEAEKWVAVSVEVGKAGEALSDVAGGMFLFFFNYFC</sequence>
<comment type="subcellular location">
    <subcellularLocation>
        <location evidence="1">Nucleus membrane</location>
        <topology evidence="1">Multi-pass membrane protein</topology>
    </subcellularLocation>
    <subcellularLocation>
        <location evidence="2">Nucleus</location>
        <location evidence="2">Nuclear pore complex</location>
    </subcellularLocation>
</comment>
<dbReference type="InterPro" id="IPR019049">
    <property type="entry name" value="Nucleoporin_prot_Ndc1/Nup"/>
</dbReference>
<evidence type="ECO:0000256" key="5">
    <source>
        <dbReference type="ARBA" id="ARBA00022692"/>
    </source>
</evidence>
<feature type="transmembrane region" description="Helical" evidence="14">
    <location>
        <begin position="229"/>
        <end position="253"/>
    </location>
</feature>
<gene>
    <name evidence="15" type="ORF">PILCRDRAFT_9806</name>
</gene>
<feature type="transmembrane region" description="Helical" evidence="14">
    <location>
        <begin position="265"/>
        <end position="282"/>
    </location>
</feature>
<dbReference type="GO" id="GO:0070762">
    <property type="term" value="C:nuclear pore transmembrane ring"/>
    <property type="evidence" value="ECO:0007669"/>
    <property type="project" value="TreeGrafter"/>
</dbReference>
<feature type="transmembrane region" description="Helical" evidence="14">
    <location>
        <begin position="302"/>
        <end position="320"/>
    </location>
</feature>
<dbReference type="EMBL" id="KN833005">
    <property type="protein sequence ID" value="KIM80278.1"/>
    <property type="molecule type" value="Genomic_DNA"/>
</dbReference>
<dbReference type="InParanoid" id="A0A0C3B240"/>
<dbReference type="HOGENOM" id="CLU_026454_0_0_1"/>
<feature type="transmembrane region" description="Helical" evidence="14">
    <location>
        <begin position="84"/>
        <end position="102"/>
    </location>
</feature>
<keyword evidence="10" id="KW-0906">Nuclear pore complex</keyword>
<evidence type="ECO:0000256" key="11">
    <source>
        <dbReference type="ARBA" id="ARBA00023136"/>
    </source>
</evidence>
<evidence type="ECO:0000256" key="2">
    <source>
        <dbReference type="ARBA" id="ARBA00004567"/>
    </source>
</evidence>
<reference evidence="16" key="2">
    <citation type="submission" date="2015-01" db="EMBL/GenBank/DDBJ databases">
        <title>Evolutionary Origins and Diversification of the Mycorrhizal Mutualists.</title>
        <authorList>
            <consortium name="DOE Joint Genome Institute"/>
            <consortium name="Mycorrhizal Genomics Consortium"/>
            <person name="Kohler A."/>
            <person name="Kuo A."/>
            <person name="Nagy L.G."/>
            <person name="Floudas D."/>
            <person name="Copeland A."/>
            <person name="Barry K.W."/>
            <person name="Cichocki N."/>
            <person name="Veneault-Fourrey C."/>
            <person name="LaButti K."/>
            <person name="Lindquist E.A."/>
            <person name="Lipzen A."/>
            <person name="Lundell T."/>
            <person name="Morin E."/>
            <person name="Murat C."/>
            <person name="Riley R."/>
            <person name="Ohm R."/>
            <person name="Sun H."/>
            <person name="Tunlid A."/>
            <person name="Henrissat B."/>
            <person name="Grigoriev I.V."/>
            <person name="Hibbett D.S."/>
            <person name="Martin F."/>
        </authorList>
    </citation>
    <scope>NUCLEOTIDE SEQUENCE [LARGE SCALE GENOMIC DNA]</scope>
    <source>
        <strain evidence="16">F 1598</strain>
    </source>
</reference>
<proteinExistence type="inferred from homology"/>
<dbReference type="PANTHER" id="PTHR13269:SF6">
    <property type="entry name" value="NUCLEOPORIN NDC1"/>
    <property type="match status" value="1"/>
</dbReference>
<evidence type="ECO:0000256" key="7">
    <source>
        <dbReference type="ARBA" id="ARBA00022927"/>
    </source>
</evidence>
<dbReference type="GO" id="GO:0015031">
    <property type="term" value="P:protein transport"/>
    <property type="evidence" value="ECO:0007669"/>
    <property type="project" value="UniProtKB-KW"/>
</dbReference>
<feature type="compositionally biased region" description="Low complexity" evidence="13">
    <location>
        <begin position="433"/>
        <end position="447"/>
    </location>
</feature>
<keyword evidence="7" id="KW-0653">Protein transport</keyword>
<feature type="transmembrane region" description="Helical" evidence="14">
    <location>
        <begin position="135"/>
        <end position="155"/>
    </location>
</feature>
<reference evidence="15 16" key="1">
    <citation type="submission" date="2014-04" db="EMBL/GenBank/DDBJ databases">
        <authorList>
            <consortium name="DOE Joint Genome Institute"/>
            <person name="Kuo A."/>
            <person name="Tarkka M."/>
            <person name="Buscot F."/>
            <person name="Kohler A."/>
            <person name="Nagy L.G."/>
            <person name="Floudas D."/>
            <person name="Copeland A."/>
            <person name="Barry K.W."/>
            <person name="Cichocki N."/>
            <person name="Veneault-Fourrey C."/>
            <person name="LaButti K."/>
            <person name="Lindquist E.A."/>
            <person name="Lipzen A."/>
            <person name="Lundell T."/>
            <person name="Morin E."/>
            <person name="Murat C."/>
            <person name="Sun H."/>
            <person name="Tunlid A."/>
            <person name="Henrissat B."/>
            <person name="Grigoriev I.V."/>
            <person name="Hibbett D.S."/>
            <person name="Martin F."/>
            <person name="Nordberg H.P."/>
            <person name="Cantor M.N."/>
            <person name="Hua S.X."/>
        </authorList>
    </citation>
    <scope>NUCLEOTIDE SEQUENCE [LARGE SCALE GENOMIC DNA]</scope>
    <source>
        <strain evidence="15 16">F 1598</strain>
    </source>
</reference>
<feature type="compositionally biased region" description="Low complexity" evidence="13">
    <location>
        <begin position="7"/>
        <end position="26"/>
    </location>
</feature>
<evidence type="ECO:0008006" key="17">
    <source>
        <dbReference type="Google" id="ProtNLM"/>
    </source>
</evidence>
<protein>
    <recommendedName>
        <fullName evidence="17">Nucleoporin protein Ndc1-Nup</fullName>
    </recommendedName>
</protein>
<evidence type="ECO:0000313" key="16">
    <source>
        <dbReference type="Proteomes" id="UP000054166"/>
    </source>
</evidence>
<dbReference type="GO" id="GO:0005816">
    <property type="term" value="C:spindle pole body"/>
    <property type="evidence" value="ECO:0007669"/>
    <property type="project" value="TreeGrafter"/>
</dbReference>
<dbReference type="AlphaFoldDB" id="A0A0C3B240"/>
<evidence type="ECO:0000256" key="8">
    <source>
        <dbReference type="ARBA" id="ARBA00022989"/>
    </source>
</evidence>
<dbReference type="GO" id="GO:0006999">
    <property type="term" value="P:nuclear pore organization"/>
    <property type="evidence" value="ECO:0007669"/>
    <property type="project" value="TreeGrafter"/>
</dbReference>
<evidence type="ECO:0000256" key="6">
    <source>
        <dbReference type="ARBA" id="ARBA00022816"/>
    </source>
</evidence>
<organism evidence="15 16">
    <name type="scientific">Piloderma croceum (strain F 1598)</name>
    <dbReference type="NCBI Taxonomy" id="765440"/>
    <lineage>
        <taxon>Eukaryota</taxon>
        <taxon>Fungi</taxon>
        <taxon>Dikarya</taxon>
        <taxon>Basidiomycota</taxon>
        <taxon>Agaricomycotina</taxon>
        <taxon>Agaricomycetes</taxon>
        <taxon>Agaricomycetidae</taxon>
        <taxon>Atheliales</taxon>
        <taxon>Atheliaceae</taxon>
        <taxon>Piloderma</taxon>
    </lineage>
</organism>
<feature type="transmembrane region" description="Helical" evidence="14">
    <location>
        <begin position="45"/>
        <end position="63"/>
    </location>
</feature>
<dbReference type="STRING" id="765440.A0A0C3B240"/>